<evidence type="ECO:0000256" key="5">
    <source>
        <dbReference type="ARBA" id="ARBA00023239"/>
    </source>
</evidence>
<keyword evidence="5 7" id="KW-0456">Lyase</keyword>
<dbReference type="GO" id="GO:0030170">
    <property type="term" value="F:pyridoxal phosphate binding"/>
    <property type="evidence" value="ECO:0007669"/>
    <property type="project" value="InterPro"/>
</dbReference>
<dbReference type="InterPro" id="IPR002129">
    <property type="entry name" value="PyrdxlP-dep_de-COase"/>
</dbReference>
<keyword evidence="9" id="KW-1185">Reference proteome</keyword>
<dbReference type="RefSeq" id="WP_147030427.1">
    <property type="nucleotide sequence ID" value="NZ_CP042436.1"/>
</dbReference>
<keyword evidence="4 6" id="KW-0663">Pyridoxal phosphate</keyword>
<dbReference type="KEGG" id="mgin:FRZ54_04370"/>
<dbReference type="InterPro" id="IPR015421">
    <property type="entry name" value="PyrdxlP-dep_Trfase_major"/>
</dbReference>
<name>A0A5B8US12_9SPHI</name>
<dbReference type="OrthoDB" id="9803665at2"/>
<dbReference type="PROSITE" id="PS00392">
    <property type="entry name" value="DDC_GAD_HDC_YDC"/>
    <property type="match status" value="1"/>
</dbReference>
<evidence type="ECO:0000313" key="9">
    <source>
        <dbReference type="Proteomes" id="UP000321479"/>
    </source>
</evidence>
<dbReference type="PANTHER" id="PTHR46101:SF2">
    <property type="entry name" value="SERINE DECARBOXYLASE"/>
    <property type="match status" value="1"/>
</dbReference>
<dbReference type="Pfam" id="PF00282">
    <property type="entry name" value="Pyridoxal_deC"/>
    <property type="match status" value="1"/>
</dbReference>
<evidence type="ECO:0000313" key="8">
    <source>
        <dbReference type="EMBL" id="QEC61850.1"/>
    </source>
</evidence>
<evidence type="ECO:0000256" key="4">
    <source>
        <dbReference type="ARBA" id="ARBA00022898"/>
    </source>
</evidence>
<dbReference type="PANTHER" id="PTHR46101">
    <property type="match status" value="1"/>
</dbReference>
<evidence type="ECO:0000256" key="7">
    <source>
        <dbReference type="RuleBase" id="RU000382"/>
    </source>
</evidence>
<sequence length="382" mass="42419">MTEKQLFASNTSLVLKDLLDEISSKSAMTIGYPVSKDFDYSELLPFLKYPMNNVGDPFIPSTYTVGSRELEKEVIAFFSRLFRAEEDNWWGYVTNGGSEGNLYGLYLARELYPKAIVYYSEATHYSVQKNLHLLNMPNIAIRSQASGEIDYEDLEKTISINRQMPVIILANIGTTMTEARDDVGKMKTIFKDLAIQHHYIHVDGALAGSYAAFVEPRPAFDFADGADSIAISGHKFFGSPIPCGIIIAKKNHRDRIARSIDYIGSLDTTISGSRNGLTPLFLWYTITKLGIEGLRQRTMDCLGVAAYAEAMLRPIEPMVWRNSSALTVNIPKPDTGLVKKWQLASGPEWAHIICMPGISKGQIDAFVADLALHKTGCSVPVE</sequence>
<evidence type="ECO:0000256" key="6">
    <source>
        <dbReference type="PIRSR" id="PIRSR602129-50"/>
    </source>
</evidence>
<dbReference type="EC" id="4.1.1.22" evidence="8"/>
<proteinExistence type="inferred from homology"/>
<keyword evidence="3" id="KW-0210">Decarboxylase</keyword>
<dbReference type="EMBL" id="CP042436">
    <property type="protein sequence ID" value="QEC61850.1"/>
    <property type="molecule type" value="Genomic_DNA"/>
</dbReference>
<feature type="modified residue" description="N6-(pyridoxal phosphate)lysine" evidence="6">
    <location>
        <position position="235"/>
    </location>
</feature>
<accession>A0A5B8US12</accession>
<dbReference type="InterPro" id="IPR021115">
    <property type="entry name" value="Pyridoxal-P_BS"/>
</dbReference>
<dbReference type="Proteomes" id="UP000321479">
    <property type="component" value="Chromosome"/>
</dbReference>
<organism evidence="8 9">
    <name type="scientific">Mucilaginibacter ginsenosidivorans</name>
    <dbReference type="NCBI Taxonomy" id="398053"/>
    <lineage>
        <taxon>Bacteria</taxon>
        <taxon>Pseudomonadati</taxon>
        <taxon>Bacteroidota</taxon>
        <taxon>Sphingobacteriia</taxon>
        <taxon>Sphingobacteriales</taxon>
        <taxon>Sphingobacteriaceae</taxon>
        <taxon>Mucilaginibacter</taxon>
    </lineage>
</organism>
<dbReference type="NCBIfam" id="NF002748">
    <property type="entry name" value="PRK02769.1"/>
    <property type="match status" value="1"/>
</dbReference>
<evidence type="ECO:0000256" key="3">
    <source>
        <dbReference type="ARBA" id="ARBA00022793"/>
    </source>
</evidence>
<dbReference type="GO" id="GO:0019752">
    <property type="term" value="P:carboxylic acid metabolic process"/>
    <property type="evidence" value="ECO:0007669"/>
    <property type="project" value="InterPro"/>
</dbReference>
<gene>
    <name evidence="8" type="ORF">FRZ54_04370</name>
</gene>
<dbReference type="GO" id="GO:0004398">
    <property type="term" value="F:histidine decarboxylase activity"/>
    <property type="evidence" value="ECO:0007669"/>
    <property type="project" value="UniProtKB-EC"/>
</dbReference>
<comment type="cofactor">
    <cofactor evidence="1 6 7">
        <name>pyridoxal 5'-phosphate</name>
        <dbReference type="ChEBI" id="CHEBI:597326"/>
    </cofactor>
</comment>
<comment type="similarity">
    <text evidence="2 7">Belongs to the group II decarboxylase family.</text>
</comment>
<reference evidence="8 9" key="1">
    <citation type="journal article" date="2017" name="Curr. Microbiol.">
        <title>Mucilaginibacter ginsenosidivorans sp. nov., Isolated from Soil of Ginseng Field.</title>
        <authorList>
            <person name="Kim M.M."/>
            <person name="Siddiqi M.Z."/>
            <person name="Im W.T."/>
        </authorList>
    </citation>
    <scope>NUCLEOTIDE SEQUENCE [LARGE SCALE GENOMIC DNA]</scope>
    <source>
        <strain evidence="8 9">Gsoil 3017</strain>
    </source>
</reference>
<dbReference type="SUPFAM" id="SSF53383">
    <property type="entry name" value="PLP-dependent transferases"/>
    <property type="match status" value="1"/>
</dbReference>
<dbReference type="InterPro" id="IPR015424">
    <property type="entry name" value="PyrdxlP-dep_Trfase"/>
</dbReference>
<protein>
    <submittedName>
        <fullName evidence="8">Histidine decarboxylase</fullName>
        <ecNumber evidence="8">4.1.1.22</ecNumber>
    </submittedName>
</protein>
<evidence type="ECO:0000256" key="1">
    <source>
        <dbReference type="ARBA" id="ARBA00001933"/>
    </source>
</evidence>
<dbReference type="AlphaFoldDB" id="A0A5B8US12"/>
<dbReference type="InterPro" id="IPR051151">
    <property type="entry name" value="Group_II_Decarboxylase"/>
</dbReference>
<dbReference type="Gene3D" id="3.40.640.10">
    <property type="entry name" value="Type I PLP-dependent aspartate aminotransferase-like (Major domain)"/>
    <property type="match status" value="1"/>
</dbReference>
<evidence type="ECO:0000256" key="2">
    <source>
        <dbReference type="ARBA" id="ARBA00009533"/>
    </source>
</evidence>